<dbReference type="Gene3D" id="2.130.10.10">
    <property type="entry name" value="YVTN repeat-like/Quinoprotein amine dehydrogenase"/>
    <property type="match status" value="1"/>
</dbReference>
<sequence>MTISDDKTVKIWSIDGKLIRTLEGHNGWVMGVCFSPDDRIIASASADRTIKLWNHDGDLISTLQSHDNWVMGVAFDSTGQLLASASADNTVKLWNLQKLESELTLEQLVRRGCSWLHNYLTNNPTISQEDKSLCHEICSEATENV</sequence>
<keyword evidence="1 3" id="KW-0853">WD repeat</keyword>
<evidence type="ECO:0000313" key="4">
    <source>
        <dbReference type="EMBL" id="MFB2838933.1"/>
    </source>
</evidence>
<protein>
    <submittedName>
        <fullName evidence="4">WD40 repeat domain-containing protein</fullName>
    </submittedName>
</protein>
<dbReference type="PANTHER" id="PTHR22847">
    <property type="entry name" value="WD40 REPEAT PROTEIN"/>
    <property type="match status" value="1"/>
</dbReference>
<dbReference type="Proteomes" id="UP001576780">
    <property type="component" value="Unassembled WGS sequence"/>
</dbReference>
<dbReference type="InterPro" id="IPR001680">
    <property type="entry name" value="WD40_rpt"/>
</dbReference>
<evidence type="ECO:0000256" key="1">
    <source>
        <dbReference type="ARBA" id="ARBA00022574"/>
    </source>
</evidence>
<feature type="repeat" description="WD" evidence="3">
    <location>
        <begin position="22"/>
        <end position="54"/>
    </location>
</feature>
<dbReference type="InterPro" id="IPR019775">
    <property type="entry name" value="WD40_repeat_CS"/>
</dbReference>
<dbReference type="PROSITE" id="PS50082">
    <property type="entry name" value="WD_REPEATS_2"/>
    <property type="match status" value="2"/>
</dbReference>
<comment type="caution">
    <text evidence="4">The sequence shown here is derived from an EMBL/GenBank/DDBJ whole genome shotgun (WGS) entry which is preliminary data.</text>
</comment>
<dbReference type="PROSITE" id="PS50294">
    <property type="entry name" value="WD_REPEATS_REGION"/>
    <property type="match status" value="2"/>
</dbReference>
<evidence type="ECO:0000256" key="2">
    <source>
        <dbReference type="ARBA" id="ARBA00022737"/>
    </source>
</evidence>
<keyword evidence="5" id="KW-1185">Reference proteome</keyword>
<gene>
    <name evidence="4" type="ORF">ACE1CA_30965</name>
</gene>
<evidence type="ECO:0000313" key="5">
    <source>
        <dbReference type="Proteomes" id="UP001576780"/>
    </source>
</evidence>
<reference evidence="4 5" key="1">
    <citation type="submission" date="2024-09" db="EMBL/GenBank/DDBJ databases">
        <title>Floridaenema gen nov. (Aerosakkonemataceae, Aerosakkonematales ord. nov., Cyanobacteria) from benthic tropical and subtropical fresh waters, with the description of four new species.</title>
        <authorList>
            <person name="Moretto J.A."/>
            <person name="Berthold D.E."/>
            <person name="Lefler F.W."/>
            <person name="Huang I.-S."/>
            <person name="Laughinghouse H. IV."/>
        </authorList>
    </citation>
    <scope>NUCLEOTIDE SEQUENCE [LARGE SCALE GENOMIC DNA]</scope>
    <source>
        <strain evidence="4 5">BLCC-F167</strain>
    </source>
</reference>
<dbReference type="SUPFAM" id="SSF50978">
    <property type="entry name" value="WD40 repeat-like"/>
    <property type="match status" value="1"/>
</dbReference>
<feature type="repeat" description="WD" evidence="3">
    <location>
        <begin position="63"/>
        <end position="104"/>
    </location>
</feature>
<proteinExistence type="predicted"/>
<dbReference type="EMBL" id="JBHFNT010000287">
    <property type="protein sequence ID" value="MFB2838933.1"/>
    <property type="molecule type" value="Genomic_DNA"/>
</dbReference>
<keyword evidence="2" id="KW-0677">Repeat</keyword>
<dbReference type="PANTHER" id="PTHR22847:SF637">
    <property type="entry name" value="WD REPEAT DOMAIN 5B"/>
    <property type="match status" value="1"/>
</dbReference>
<organism evidence="4 5">
    <name type="scientific">Floridaenema evergladense BLCC-F167</name>
    <dbReference type="NCBI Taxonomy" id="3153639"/>
    <lineage>
        <taxon>Bacteria</taxon>
        <taxon>Bacillati</taxon>
        <taxon>Cyanobacteriota</taxon>
        <taxon>Cyanophyceae</taxon>
        <taxon>Oscillatoriophycideae</taxon>
        <taxon>Aerosakkonematales</taxon>
        <taxon>Aerosakkonemataceae</taxon>
        <taxon>Floridanema</taxon>
        <taxon>Floridanema evergladense</taxon>
    </lineage>
</organism>
<dbReference type="InterPro" id="IPR015943">
    <property type="entry name" value="WD40/YVTN_repeat-like_dom_sf"/>
</dbReference>
<accession>A0ABV4WV24</accession>
<dbReference type="PROSITE" id="PS00678">
    <property type="entry name" value="WD_REPEATS_1"/>
    <property type="match status" value="1"/>
</dbReference>
<evidence type="ECO:0000256" key="3">
    <source>
        <dbReference type="PROSITE-ProRule" id="PRU00221"/>
    </source>
</evidence>
<dbReference type="Pfam" id="PF00400">
    <property type="entry name" value="WD40"/>
    <property type="match status" value="2"/>
</dbReference>
<dbReference type="RefSeq" id="WP_413281226.1">
    <property type="nucleotide sequence ID" value="NZ_JBHFNT010000287.1"/>
</dbReference>
<dbReference type="InterPro" id="IPR036322">
    <property type="entry name" value="WD40_repeat_dom_sf"/>
</dbReference>
<name>A0ABV4WV24_9CYAN</name>
<dbReference type="SMART" id="SM00320">
    <property type="entry name" value="WD40"/>
    <property type="match status" value="2"/>
</dbReference>